<proteinExistence type="predicted"/>
<comment type="caution">
    <text evidence="1">The sequence shown here is derived from an EMBL/GenBank/DDBJ whole genome shotgun (WGS) entry which is preliminary data.</text>
</comment>
<evidence type="ECO:0000313" key="1">
    <source>
        <dbReference type="EMBL" id="MFC3884343.1"/>
    </source>
</evidence>
<reference evidence="2" key="1">
    <citation type="journal article" date="2019" name="Int. J. Syst. Evol. Microbiol.">
        <title>The Global Catalogue of Microorganisms (GCM) 10K type strain sequencing project: providing services to taxonomists for standard genome sequencing and annotation.</title>
        <authorList>
            <consortium name="The Broad Institute Genomics Platform"/>
            <consortium name="The Broad Institute Genome Sequencing Center for Infectious Disease"/>
            <person name="Wu L."/>
            <person name="Ma J."/>
        </authorList>
    </citation>
    <scope>NUCLEOTIDE SEQUENCE [LARGE SCALE GENOMIC DNA]</scope>
    <source>
        <strain evidence="2">CCUG 61889</strain>
    </source>
</reference>
<accession>A0ABV8B237</accession>
<dbReference type="Proteomes" id="UP001595752">
    <property type="component" value="Unassembled WGS sequence"/>
</dbReference>
<sequence>MSFDISKGANKICMTPVYRKRPYGWKFTFYSNDKRGMEKMSEHEQLRRIRELAEGVIQSCLQDGTRYDEPQLRNVIELLARSVVDTANLNLGDDIDPPTSLKATVCKMKMAHNAMQQINKKNSGLASGH</sequence>
<evidence type="ECO:0000313" key="2">
    <source>
        <dbReference type="Proteomes" id="UP001595752"/>
    </source>
</evidence>
<protein>
    <submittedName>
        <fullName evidence="1">Uncharacterized protein</fullName>
    </submittedName>
</protein>
<dbReference type="EMBL" id="JBHRZT010000052">
    <property type="protein sequence ID" value="MFC3884343.1"/>
    <property type="molecule type" value="Genomic_DNA"/>
</dbReference>
<keyword evidence="2" id="KW-1185">Reference proteome</keyword>
<gene>
    <name evidence="1" type="ORF">ACFOU2_12880</name>
</gene>
<organism evidence="1 2">
    <name type="scientific">Bacillus songklensis</name>
    <dbReference type="NCBI Taxonomy" id="1069116"/>
    <lineage>
        <taxon>Bacteria</taxon>
        <taxon>Bacillati</taxon>
        <taxon>Bacillota</taxon>
        <taxon>Bacilli</taxon>
        <taxon>Bacillales</taxon>
        <taxon>Bacillaceae</taxon>
        <taxon>Bacillus</taxon>
    </lineage>
</organism>
<name>A0ABV8B237_9BACI</name>